<dbReference type="EMBL" id="WJXA01000002">
    <property type="protein sequence ID" value="KAF7150597.1"/>
    <property type="molecule type" value="Genomic_DNA"/>
</dbReference>
<proteinExistence type="predicted"/>
<dbReference type="AlphaFoldDB" id="A0A834LU47"/>
<accession>A0A834LU47</accession>
<sequence>MLRPGGTENRRAFNALSRLRFLRIWPWHEVSHGCQSQSSPLTYWPAINITHMGELPFEGLSVLAKYTRPLLVHAEIEQELEGILELEDSAVDPRSYSTYLRTRPTSCRIISPEGGHIEVLSSDHPPSVPELKRFDDDPPHGGQGTHYSLSDVKAGRQVHGIASDSGLDSDPFAQSFLPVATDIVDVLPAVGGLEDLILGSQIQWSVIKMEMELGKCIVSALIDMLIVAESPSVKQPLDALHAHVGALSFLTLGFVISVSRRSSFCAHCMAAFKAHVYFVLQVRNLIAHFLWGKGSCGVVLIKLFWLSLLGVVKCLQSLPGHVLHKSLRWKVEEFGLDRKGTSLVSASSATMVEGIAALQALIRWASSKNCRRVHILTDASEVASGIKDLMLAVFCRMCF</sequence>
<comment type="caution">
    <text evidence="1">The sequence shown here is derived from an EMBL/GenBank/DDBJ whole genome shotgun (WGS) entry which is preliminary data.</text>
</comment>
<protein>
    <submittedName>
        <fullName evidence="1">Uncharacterized protein</fullName>
    </submittedName>
</protein>
<reference evidence="1" key="1">
    <citation type="submission" date="2019-11" db="EMBL/GenBank/DDBJ databases">
        <authorList>
            <person name="Liu Y."/>
            <person name="Hou J."/>
            <person name="Li T.-Q."/>
            <person name="Guan C.-H."/>
            <person name="Wu X."/>
            <person name="Wu H.-Z."/>
            <person name="Ling F."/>
            <person name="Zhang R."/>
            <person name="Shi X.-G."/>
            <person name="Ren J.-P."/>
            <person name="Chen E.-F."/>
            <person name="Sun J.-M."/>
        </authorList>
    </citation>
    <scope>NUCLEOTIDE SEQUENCE</scope>
    <source>
        <strain evidence="1">Adult_tree_wgs_1</strain>
        <tissue evidence="1">Leaves</tissue>
    </source>
</reference>
<organism evidence="1 2">
    <name type="scientific">Rhododendron simsii</name>
    <name type="common">Sims's rhododendron</name>
    <dbReference type="NCBI Taxonomy" id="118357"/>
    <lineage>
        <taxon>Eukaryota</taxon>
        <taxon>Viridiplantae</taxon>
        <taxon>Streptophyta</taxon>
        <taxon>Embryophyta</taxon>
        <taxon>Tracheophyta</taxon>
        <taxon>Spermatophyta</taxon>
        <taxon>Magnoliopsida</taxon>
        <taxon>eudicotyledons</taxon>
        <taxon>Gunneridae</taxon>
        <taxon>Pentapetalae</taxon>
        <taxon>asterids</taxon>
        <taxon>Ericales</taxon>
        <taxon>Ericaceae</taxon>
        <taxon>Ericoideae</taxon>
        <taxon>Rhodoreae</taxon>
        <taxon>Rhododendron</taxon>
    </lineage>
</organism>
<evidence type="ECO:0000313" key="1">
    <source>
        <dbReference type="EMBL" id="KAF7150597.1"/>
    </source>
</evidence>
<evidence type="ECO:0000313" key="2">
    <source>
        <dbReference type="Proteomes" id="UP000626092"/>
    </source>
</evidence>
<dbReference type="Proteomes" id="UP000626092">
    <property type="component" value="Unassembled WGS sequence"/>
</dbReference>
<keyword evidence="2" id="KW-1185">Reference proteome</keyword>
<name>A0A834LU47_RHOSS</name>
<gene>
    <name evidence="1" type="ORF">RHSIM_Rhsim02G0011400</name>
</gene>